<comment type="cofactor">
    <cofactor evidence="1">
        <name>Zn(2+)</name>
        <dbReference type="ChEBI" id="CHEBI:29105"/>
    </cofactor>
</comment>
<protein>
    <recommendedName>
        <fullName evidence="7">Linear primary-alkylsulfatase</fullName>
        <ecNumber evidence="6">3.1.6.21</ecNumber>
    </recommendedName>
    <alternativeName>
        <fullName evidence="8">Type III linear primary-alkylsulfatase</fullName>
    </alternativeName>
</protein>
<dbReference type="PANTHER" id="PTHR43223">
    <property type="entry name" value="ALKYL/ARYL-SULFATASE"/>
    <property type="match status" value="1"/>
</dbReference>
<dbReference type="InterPro" id="IPR029229">
    <property type="entry name" value="Alkyl_sulf_C"/>
</dbReference>
<evidence type="ECO:0000256" key="5">
    <source>
        <dbReference type="ARBA" id="ARBA00033751"/>
    </source>
</evidence>
<dbReference type="CDD" id="cd07710">
    <property type="entry name" value="arylsulfatase_Sdsa1-like_MBL-fold"/>
    <property type="match status" value="1"/>
</dbReference>
<dbReference type="RefSeq" id="WP_197740454.1">
    <property type="nucleotide sequence ID" value="NZ_AP021875.1"/>
</dbReference>
<dbReference type="GO" id="GO:0018741">
    <property type="term" value="F:linear primary-alkylsulfatase activity"/>
    <property type="evidence" value="ECO:0007669"/>
    <property type="project" value="UniProtKB-EC"/>
</dbReference>
<evidence type="ECO:0000259" key="9">
    <source>
        <dbReference type="SMART" id="SM00849"/>
    </source>
</evidence>
<dbReference type="GO" id="GO:0046983">
    <property type="term" value="F:protein dimerization activity"/>
    <property type="evidence" value="ECO:0007669"/>
    <property type="project" value="InterPro"/>
</dbReference>
<evidence type="ECO:0000256" key="4">
    <source>
        <dbReference type="ARBA" id="ARBA00022833"/>
    </source>
</evidence>
<evidence type="ECO:0000256" key="7">
    <source>
        <dbReference type="ARBA" id="ARBA00068034"/>
    </source>
</evidence>
<dbReference type="InterPro" id="IPR001279">
    <property type="entry name" value="Metallo-B-lactamas"/>
</dbReference>
<evidence type="ECO:0000313" key="11">
    <source>
        <dbReference type="Proteomes" id="UP000427769"/>
    </source>
</evidence>
<dbReference type="AlphaFoldDB" id="A0A5K7ZPL9"/>
<dbReference type="FunFam" id="1.25.40.880:FF:000001">
    <property type="entry name" value="SDS hydrolase SdsA1"/>
    <property type="match status" value="1"/>
</dbReference>
<dbReference type="InterPro" id="IPR036527">
    <property type="entry name" value="SCP2_sterol-bd_dom_sf"/>
</dbReference>
<dbReference type="KEGG" id="dwd:DSCW_59540"/>
<dbReference type="EC" id="3.1.6.21" evidence="6"/>
<proteinExistence type="inferred from homology"/>
<dbReference type="Pfam" id="PF14863">
    <property type="entry name" value="Alkyl_sulf_dimr"/>
    <property type="match status" value="1"/>
</dbReference>
<dbReference type="InterPro" id="IPR052195">
    <property type="entry name" value="Bact_Alkyl/Aryl-Sulfatase"/>
</dbReference>
<dbReference type="InterPro" id="IPR044097">
    <property type="entry name" value="Bds1/SdsA1_MBL-fold"/>
</dbReference>
<dbReference type="Pfam" id="PF14864">
    <property type="entry name" value="Alkyl_sulf_C"/>
    <property type="match status" value="1"/>
</dbReference>
<dbReference type="Pfam" id="PF00753">
    <property type="entry name" value="Lactamase_B"/>
    <property type="match status" value="1"/>
</dbReference>
<dbReference type="InterPro" id="IPR029228">
    <property type="entry name" value="Alkyl_sulf_dimr"/>
</dbReference>
<dbReference type="Gene3D" id="3.30.1050.10">
    <property type="entry name" value="SCP2 sterol-binding domain"/>
    <property type="match status" value="1"/>
</dbReference>
<dbReference type="GO" id="GO:0018909">
    <property type="term" value="P:dodecyl sulfate metabolic process"/>
    <property type="evidence" value="ECO:0007669"/>
    <property type="project" value="InterPro"/>
</dbReference>
<evidence type="ECO:0000256" key="1">
    <source>
        <dbReference type="ARBA" id="ARBA00001947"/>
    </source>
</evidence>
<dbReference type="GO" id="GO:0046872">
    <property type="term" value="F:metal ion binding"/>
    <property type="evidence" value="ECO:0007669"/>
    <property type="project" value="UniProtKB-KW"/>
</dbReference>
<accession>A0A5K7ZPL9</accession>
<dbReference type="EMBL" id="AP021875">
    <property type="protein sequence ID" value="BBO78537.1"/>
    <property type="molecule type" value="Genomic_DNA"/>
</dbReference>
<dbReference type="FunFam" id="3.60.15.30:FF:000001">
    <property type="entry name" value="Alkyl/aryl-sulfatase BDS1"/>
    <property type="match status" value="1"/>
</dbReference>
<feature type="domain" description="Metallo-beta-lactamase" evidence="9">
    <location>
        <begin position="144"/>
        <end position="366"/>
    </location>
</feature>
<dbReference type="Gene3D" id="1.25.40.880">
    <property type="entry name" value="Alkyl sulfatase, dimerisation domain"/>
    <property type="match status" value="1"/>
</dbReference>
<sequence>MTYHLSTGRPGAKQGAFPIPQGALITLLLLIYCLMPVLASAQDASSKEASPETIAANKAMVEVLDFSDRQDFEDSQRGFIATDAPLVIKDDNGEVVWDMPAYDFLSGDSVDTVNPSLWRQEQLNNIHGLFKIHEKIYQIRNYDLSNMTLIEGRTGWILIDPLVSKETAHAALQLANEHLGERPVKAVIYTHTHADHFGGVRGVVDEKDVVAGNVKIIAPEGFMDYAIAENVLAGTAMSRRAFYQFGGVLEPGVRGRVGTGLGKTFSMGTIGLIPPTDTIGTTGQEMTVDGVRMVFQMASGSEAPAEFMIFFPDFKALCLAEVTTHHMHNLYTLRGAQVRDALGWSKYINETIDLYGDKIDMAFGCHHWPTWGQERIRDFLVKQRDLYRYMHDETLRLANMGLTPNEISETMTLPPSLAKEFSARGYYGTLSHNAKAVYQYYLGWYDGNPANLNPLPPVEAGKRYVEFMGGADALLEKAKKYYDAGEYRWVAEVVNHLVFADPDNKAALNLQADALEQLGYQAESGVWRNEYLAAAAELRHGVKPARSTTTTGPDVMRAMTLDMVFDFLGVRLQRDKVADLTLNINMEFTDIKTNYALELSNSVLNNTKGRILQNPDATYQLSTLAFAKLLGKKATFAELMQSGEIVAQGNPKAIGAILANLEQFNPLFNIVTP</sequence>
<organism evidence="10 11">
    <name type="scientific">Desulfosarcina widdelii</name>
    <dbReference type="NCBI Taxonomy" id="947919"/>
    <lineage>
        <taxon>Bacteria</taxon>
        <taxon>Pseudomonadati</taxon>
        <taxon>Thermodesulfobacteriota</taxon>
        <taxon>Desulfobacteria</taxon>
        <taxon>Desulfobacterales</taxon>
        <taxon>Desulfosarcinaceae</taxon>
        <taxon>Desulfosarcina</taxon>
    </lineage>
</organism>
<dbReference type="Gene3D" id="3.60.15.30">
    <property type="entry name" value="Metallo-beta-lactamase domain"/>
    <property type="match status" value="1"/>
</dbReference>
<name>A0A5K7ZPL9_9BACT</name>
<keyword evidence="11" id="KW-1185">Reference proteome</keyword>
<gene>
    <name evidence="10" type="ORF">DSCW_59540</name>
</gene>
<dbReference type="SMART" id="SM00849">
    <property type="entry name" value="Lactamase_B"/>
    <property type="match status" value="1"/>
</dbReference>
<dbReference type="PANTHER" id="PTHR43223:SF1">
    <property type="entry name" value="ALKYL_ARYL-SULFATASE BDS1"/>
    <property type="match status" value="1"/>
</dbReference>
<evidence type="ECO:0000313" key="10">
    <source>
        <dbReference type="EMBL" id="BBO78537.1"/>
    </source>
</evidence>
<keyword evidence="3" id="KW-0378">Hydrolase</keyword>
<dbReference type="SUPFAM" id="SSF55718">
    <property type="entry name" value="SCP-like"/>
    <property type="match status" value="1"/>
</dbReference>
<evidence type="ECO:0000256" key="3">
    <source>
        <dbReference type="ARBA" id="ARBA00022801"/>
    </source>
</evidence>
<dbReference type="InterPro" id="IPR036866">
    <property type="entry name" value="RibonucZ/Hydroxyglut_hydro"/>
</dbReference>
<evidence type="ECO:0000256" key="8">
    <source>
        <dbReference type="ARBA" id="ARBA00075789"/>
    </source>
</evidence>
<evidence type="ECO:0000256" key="6">
    <source>
        <dbReference type="ARBA" id="ARBA00066568"/>
    </source>
</evidence>
<dbReference type="InterPro" id="IPR038536">
    <property type="entry name" value="Alkyl/aryl-sulf_dimr_sf"/>
</dbReference>
<dbReference type="SUPFAM" id="SSF56281">
    <property type="entry name" value="Metallo-hydrolase/oxidoreductase"/>
    <property type="match status" value="1"/>
</dbReference>
<dbReference type="Proteomes" id="UP000427769">
    <property type="component" value="Chromosome"/>
</dbReference>
<evidence type="ECO:0000256" key="2">
    <source>
        <dbReference type="ARBA" id="ARBA00022723"/>
    </source>
</evidence>
<comment type="similarity">
    <text evidence="5">Belongs to the metallo-beta-lactamase superfamily. Type III sulfatase family.</text>
</comment>
<reference evidence="10 11" key="1">
    <citation type="submission" date="2019-11" db="EMBL/GenBank/DDBJ databases">
        <title>Comparative genomics of hydrocarbon-degrading Desulfosarcina strains.</title>
        <authorList>
            <person name="Watanabe M."/>
            <person name="Kojima H."/>
            <person name="Fukui M."/>
        </authorList>
    </citation>
    <scope>NUCLEOTIDE SEQUENCE [LARGE SCALE GENOMIC DNA]</scope>
    <source>
        <strain evidence="10 11">PP31</strain>
    </source>
</reference>
<keyword evidence="4" id="KW-0862">Zinc</keyword>
<keyword evidence="2" id="KW-0479">Metal-binding</keyword>